<comment type="caution">
    <text evidence="1">The sequence shown here is derived from an EMBL/GenBank/DDBJ whole genome shotgun (WGS) entry which is preliminary data.</text>
</comment>
<protein>
    <submittedName>
        <fullName evidence="1">Uncharacterized protein</fullName>
    </submittedName>
</protein>
<proteinExistence type="predicted"/>
<accession>A0A0V0RGT5</accession>
<organism evidence="1 2">
    <name type="scientific">Trichinella nelsoni</name>
    <dbReference type="NCBI Taxonomy" id="6336"/>
    <lineage>
        <taxon>Eukaryota</taxon>
        <taxon>Metazoa</taxon>
        <taxon>Ecdysozoa</taxon>
        <taxon>Nematoda</taxon>
        <taxon>Enoplea</taxon>
        <taxon>Dorylaimia</taxon>
        <taxon>Trichinellida</taxon>
        <taxon>Trichinellidae</taxon>
        <taxon>Trichinella</taxon>
    </lineage>
</organism>
<keyword evidence="2" id="KW-1185">Reference proteome</keyword>
<name>A0A0V0RGT5_9BILA</name>
<evidence type="ECO:0000313" key="1">
    <source>
        <dbReference type="EMBL" id="KRX13692.1"/>
    </source>
</evidence>
<evidence type="ECO:0000313" key="2">
    <source>
        <dbReference type="Proteomes" id="UP000054630"/>
    </source>
</evidence>
<dbReference type="Proteomes" id="UP000054630">
    <property type="component" value="Unassembled WGS sequence"/>
</dbReference>
<sequence>MTSINLHQLMEKVKKVQLFSKQAGKGVLRCRWWKEREKKKRILFHHIADIEMLELICQS</sequence>
<dbReference type="EMBL" id="JYDL01000188">
    <property type="protein sequence ID" value="KRX13692.1"/>
    <property type="molecule type" value="Genomic_DNA"/>
</dbReference>
<gene>
    <name evidence="1" type="ORF">T07_3335</name>
</gene>
<dbReference type="AlphaFoldDB" id="A0A0V0RGT5"/>
<reference evidence="1 2" key="1">
    <citation type="submission" date="2015-01" db="EMBL/GenBank/DDBJ databases">
        <title>Evolution of Trichinella species and genotypes.</title>
        <authorList>
            <person name="Korhonen P.K."/>
            <person name="Edoardo P."/>
            <person name="Giuseppe L.R."/>
            <person name="Gasser R.B."/>
        </authorList>
    </citation>
    <scope>NUCLEOTIDE SEQUENCE [LARGE SCALE GENOMIC DNA]</scope>
    <source>
        <strain evidence="1">ISS37</strain>
    </source>
</reference>